<organism evidence="2">
    <name type="scientific">Candidatus Berkiella aquae</name>
    <dbReference type="NCBI Taxonomy" id="295108"/>
    <lineage>
        <taxon>Bacteria</taxon>
        <taxon>Pseudomonadati</taxon>
        <taxon>Pseudomonadota</taxon>
        <taxon>Gammaproteobacteria</taxon>
        <taxon>Candidatus Berkiellales</taxon>
        <taxon>Candidatus Berkiellaceae</taxon>
        <taxon>Candidatus Berkiella</taxon>
    </lineage>
</organism>
<dbReference type="Proteomes" id="UP000051497">
    <property type="component" value="Unassembled WGS sequence"/>
</dbReference>
<reference evidence="3" key="3">
    <citation type="submission" date="2021-06" db="EMBL/GenBank/DDBJ databases">
        <title>Genomic Description and Analysis of Intracellular Bacteria, Candidatus Berkiella cookevillensis and Candidatus Berkiella aquae.</title>
        <authorList>
            <person name="Kidane D.T."/>
            <person name="Mehari Y.T."/>
            <person name="Rice F.C."/>
            <person name="Arivett B.A."/>
            <person name="Farone A.L."/>
            <person name="Berk S.G."/>
            <person name="Farone M.B."/>
        </authorList>
    </citation>
    <scope>NUCLEOTIDE SEQUENCE</scope>
    <source>
        <strain evidence="3">HT99</strain>
    </source>
</reference>
<evidence type="ECO:0000256" key="1">
    <source>
        <dbReference type="SAM" id="MobiDB-lite"/>
    </source>
</evidence>
<protein>
    <submittedName>
        <fullName evidence="2">Uncharacterized protein</fullName>
    </submittedName>
</protein>
<accession>A0A0Q9YXC0</accession>
<proteinExistence type="predicted"/>
<dbReference type="EMBL" id="LKAJ02000001">
    <property type="protein sequence ID" value="MCS5710935.1"/>
    <property type="molecule type" value="Genomic_DNA"/>
</dbReference>
<reference evidence="3" key="2">
    <citation type="journal article" date="2016" name="Genome Announc.">
        <title>Draft Genome Sequences of Two Novel Amoeba-Resistant Intranuclear Bacteria, 'Candidatus Berkiella cookevillensis' and 'Candidatus Berkiella aquae'.</title>
        <authorList>
            <person name="Mehari Y.T."/>
            <person name="Arivett B.A."/>
            <person name="Farone A.L."/>
            <person name="Gunderson J.H."/>
            <person name="Farone M.B."/>
        </authorList>
    </citation>
    <scope>NUCLEOTIDE SEQUENCE</scope>
    <source>
        <strain evidence="3">HT99</strain>
    </source>
</reference>
<evidence type="ECO:0000313" key="4">
    <source>
        <dbReference type="Proteomes" id="UP000051497"/>
    </source>
</evidence>
<dbReference type="RefSeq" id="WP_075066171.1">
    <property type="nucleotide sequence ID" value="NZ_LKAJ02000001.1"/>
</dbReference>
<name>A0A0Q9YXC0_9GAMM</name>
<reference evidence="2" key="1">
    <citation type="submission" date="2015-09" db="EMBL/GenBank/DDBJ databases">
        <title>Draft Genome Sequences of Two Novel Amoeba-resistant Intranuclear Bacteria, Candidatus Berkiella cookevillensis and Candidatus Berkiella aquae.</title>
        <authorList>
            <person name="Mehari Y.T."/>
            <person name="Arivett B.A."/>
            <person name="Farone A.L."/>
            <person name="Gunderson J.H."/>
            <person name="Farone M.B."/>
        </authorList>
    </citation>
    <scope>NUCLEOTIDE SEQUENCE [LARGE SCALE GENOMIC DNA]</scope>
    <source>
        <strain evidence="2">HT99</strain>
    </source>
</reference>
<keyword evidence="4" id="KW-1185">Reference proteome</keyword>
<evidence type="ECO:0000313" key="2">
    <source>
        <dbReference type="EMBL" id="KRG21367.1"/>
    </source>
</evidence>
<feature type="region of interest" description="Disordered" evidence="1">
    <location>
        <begin position="416"/>
        <end position="449"/>
    </location>
</feature>
<feature type="region of interest" description="Disordered" evidence="1">
    <location>
        <begin position="679"/>
        <end position="701"/>
    </location>
</feature>
<evidence type="ECO:0000313" key="3">
    <source>
        <dbReference type="EMBL" id="MCS5710935.1"/>
    </source>
</evidence>
<dbReference type="AlphaFoldDB" id="A0A0Q9YXC0"/>
<gene>
    <name evidence="3" type="ORF">HT99x_005795</name>
    <name evidence="2" type="ORF">HT99x_01543</name>
</gene>
<dbReference type="EMBL" id="LKAJ01000005">
    <property type="protein sequence ID" value="KRG21367.1"/>
    <property type="molecule type" value="Genomic_DNA"/>
</dbReference>
<sequence>MTVRGISDWSGHDNNIDESDFFLGVDKYAGLYSSAMARYNAYLFAKGKYEEYQKLVSEGKTPEGEPPLLPKAVKPPALQLSPKGLALTSYLYAQRDKSEAQPLIADSVDSLKHISKLMDNAPVGSSVTVIFQPTQAENAKHPGLWRMFFSPVHKTVVKFDRTPEGIRLIHMDGTNNSLYTSLTADVVSDALTEKAEQEGKTPTNVTAYFSVAKDLAAPNKGLEAQSRQKSEFECGIFATKDAREMNRESDFDQKYLREAKKGGDSFNPNLVTYTYEVPTKYMKSLQSTTAYKALIEKLGSTIVTRKGRTLKQTFEKHSDTYANHFGEKYNAQVRNFLKDKNPEEIQTAVEQYNASNLTLERLVSVYGPKQSPAQTLTTNDSEASKAAVVDEKKSLPTNPVVPVKFRKKVSFSGNNKVKTYQLDQDEKRGRQKAASTSDENSPPIENRMKGNVGSVEEIERKEAVMPNIESALPDEIIQAAEAFLESPKAHEIKKLKEEFFRGDYNPKVEDNITIARLPDGSYKVSDHSRANLRFHFIPNIILTRAEIIDFAQRQKLGLSEASTDVTIKPNIASELDVKMPPVDPAVSFTQNIENVKNMEELISTIEKYQHPILSSHGTLLDKGLMLDNLKKLSSDPVVLEYISGNNRIDVVFSGTHITGQHGIRDKAIQLMKQKYEQEFKQKEQTQPIEPPKENATTEQSEAKLQDDMYYKLREILQIYTVYSSFSYSPNDAVFRDVPTENIQKAKEVLAKLGVKLDIASNYIYFTSKQMPVGKYQEFVATFNEVMLQRQKDQTELKQQLDGATSVEAIIKILQDHDKNGKDILSSRGTVIPATEQIAAIKKQVDPTVKATTKVTSNYGLEQKVQSLAKAEPKNQMPIMQIMKQEQAQEIPLPTPVQNDDLVMNVIKKISNLAMTWVISPQDNKDRWLIPLLDKLKDINSSKLPNEQKNQKMMEAISAVYLSAHQNKKANYNAIKIIEDALKSLNIALPRPVDNQRLDSILMKNFDNLNTDYKQYHQAKHHNDRRILGLYQTVKSVGKDLSGITSERKQQIKDISDVFNFIKKENTLLPQEKAMLAFAQLDKIQQSLTNKSSLKTLCETLKNQIELAAPGTRASFNDPNNKQVYLNTLQAIQNPLPEKKNSSNRKK</sequence>
<comment type="caution">
    <text evidence="2">The sequence shown here is derived from an EMBL/GenBank/DDBJ whole genome shotgun (WGS) entry which is preliminary data.</text>
</comment>